<keyword evidence="5" id="KW-0489">Methyltransferase</keyword>
<evidence type="ECO:0000256" key="2">
    <source>
        <dbReference type="ARBA" id="ARBA00022898"/>
    </source>
</evidence>
<protein>
    <submittedName>
        <fullName evidence="5">Serine hydroxymethyltransferase</fullName>
    </submittedName>
</protein>
<proteinExistence type="predicted"/>
<dbReference type="InterPro" id="IPR049943">
    <property type="entry name" value="Ser_HO-MeTrfase-like"/>
</dbReference>
<reference evidence="5" key="1">
    <citation type="journal article" date="2020" name="mSystems">
        <title>Genome- and Community-Level Interaction Insights into Carbon Utilization and Element Cycling Functions of Hydrothermarchaeota in Hydrothermal Sediment.</title>
        <authorList>
            <person name="Zhou Z."/>
            <person name="Liu Y."/>
            <person name="Xu W."/>
            <person name="Pan J."/>
            <person name="Luo Z.H."/>
            <person name="Li M."/>
        </authorList>
    </citation>
    <scope>NUCLEOTIDE SEQUENCE [LARGE SCALE GENOMIC DNA]</scope>
    <source>
        <strain evidence="5">SpSt-613</strain>
        <strain evidence="4">SpSt-669</strain>
    </source>
</reference>
<dbReference type="GO" id="GO:0032259">
    <property type="term" value="P:methylation"/>
    <property type="evidence" value="ECO:0007669"/>
    <property type="project" value="UniProtKB-KW"/>
</dbReference>
<evidence type="ECO:0000256" key="1">
    <source>
        <dbReference type="ARBA" id="ARBA00001933"/>
    </source>
</evidence>
<feature type="domain" description="Serine hydroxymethyltransferase-like" evidence="3">
    <location>
        <begin position="18"/>
        <end position="365"/>
    </location>
</feature>
<evidence type="ECO:0000259" key="3">
    <source>
        <dbReference type="Pfam" id="PF00464"/>
    </source>
</evidence>
<dbReference type="PANTHER" id="PTHR11680">
    <property type="entry name" value="SERINE HYDROXYMETHYLTRANSFERASE"/>
    <property type="match status" value="1"/>
</dbReference>
<dbReference type="GO" id="GO:0019264">
    <property type="term" value="P:glycine biosynthetic process from serine"/>
    <property type="evidence" value="ECO:0007669"/>
    <property type="project" value="TreeGrafter"/>
</dbReference>
<dbReference type="InterPro" id="IPR015422">
    <property type="entry name" value="PyrdxlP-dep_Trfase_small"/>
</dbReference>
<organism evidence="5">
    <name type="scientific">Caldiarchaeum subterraneum</name>
    <dbReference type="NCBI Taxonomy" id="311458"/>
    <lineage>
        <taxon>Archaea</taxon>
        <taxon>Nitrososphaerota</taxon>
        <taxon>Candidatus Caldarchaeales</taxon>
        <taxon>Candidatus Caldarchaeaceae</taxon>
        <taxon>Candidatus Caldarchaeum</taxon>
    </lineage>
</organism>
<dbReference type="PANTHER" id="PTHR11680:SF35">
    <property type="entry name" value="SERINE HYDROXYMETHYLTRANSFERASE 1"/>
    <property type="match status" value="1"/>
</dbReference>
<dbReference type="GO" id="GO:0005737">
    <property type="term" value="C:cytoplasm"/>
    <property type="evidence" value="ECO:0007669"/>
    <property type="project" value="TreeGrafter"/>
</dbReference>
<evidence type="ECO:0000313" key="5">
    <source>
        <dbReference type="EMBL" id="HGN90529.1"/>
    </source>
</evidence>
<dbReference type="GO" id="GO:0008168">
    <property type="term" value="F:methyltransferase activity"/>
    <property type="evidence" value="ECO:0007669"/>
    <property type="project" value="UniProtKB-KW"/>
</dbReference>
<dbReference type="EMBL" id="DTCM01000076">
    <property type="protein sequence ID" value="HGL41227.1"/>
    <property type="molecule type" value="Genomic_DNA"/>
</dbReference>
<comment type="caution">
    <text evidence="5">The sequence shown here is derived from an EMBL/GenBank/DDBJ whole genome shotgun (WGS) entry which is preliminary data.</text>
</comment>
<dbReference type="InterPro" id="IPR015424">
    <property type="entry name" value="PyrdxlP-dep_Trfase"/>
</dbReference>
<dbReference type="InterPro" id="IPR015421">
    <property type="entry name" value="PyrdxlP-dep_Trfase_major"/>
</dbReference>
<dbReference type="Gene3D" id="3.40.640.10">
    <property type="entry name" value="Type I PLP-dependent aspartate aminotransferase-like (Major domain)"/>
    <property type="match status" value="1"/>
</dbReference>
<dbReference type="GO" id="GO:0046653">
    <property type="term" value="P:tetrahydrofolate metabolic process"/>
    <property type="evidence" value="ECO:0007669"/>
    <property type="project" value="TreeGrafter"/>
</dbReference>
<name>A0A7C4I2A9_CALS0</name>
<dbReference type="SUPFAM" id="SSF53383">
    <property type="entry name" value="PLP-dependent transferases"/>
    <property type="match status" value="1"/>
</dbReference>
<dbReference type="EMBL" id="DTAD01000056">
    <property type="protein sequence ID" value="HGN90529.1"/>
    <property type="molecule type" value="Genomic_DNA"/>
</dbReference>
<sequence>MFGHCVVDVSVSPLTVVRRHERFRRRCINLVASENILSPAVRMALGSDMGSRYSLRPEFYGGTRHIQEVWSMAEELGRQVFGAEFCSVAPLSGHVALMMALYASVPRGGKIACVDPGFAGYPGLDVDKIPQVLGYSVIKLPEKEMCIDVEEAVEMVSREKPHAVVLGASLILYPMPVQELAEMVHGYGGVVVYDASHVLGLVAGGVFQQPLKEGADIMLGSTHKSFFGPQGGIILTNDTRLAEKIEENTFHKFVDNIHFNRVAALAVALDEMRKHGKMYATRVVENAKTLAESLEKAGLKPFRNRLGYTFSHQVYLPYQVEEAAHVCNILEKNHIIADIGVRFGTCEVTRRGMGSKQMGQIAKLIALALDGADVKKDAVTLANRFKSIKYT</sequence>
<gene>
    <name evidence="5" type="ORF">ENT82_05315</name>
    <name evidence="4" type="ORF">ENU43_06145</name>
</gene>
<comment type="cofactor">
    <cofactor evidence="1">
        <name>pyridoxal 5'-phosphate</name>
        <dbReference type="ChEBI" id="CHEBI:597326"/>
    </cofactor>
</comment>
<dbReference type="GO" id="GO:0030170">
    <property type="term" value="F:pyridoxal phosphate binding"/>
    <property type="evidence" value="ECO:0007669"/>
    <property type="project" value="TreeGrafter"/>
</dbReference>
<keyword evidence="2" id="KW-0663">Pyridoxal phosphate</keyword>
<evidence type="ECO:0000313" key="4">
    <source>
        <dbReference type="EMBL" id="HGL41227.1"/>
    </source>
</evidence>
<dbReference type="AlphaFoldDB" id="A0A7C4I2A9"/>
<dbReference type="InterPro" id="IPR039429">
    <property type="entry name" value="SHMT-like_dom"/>
</dbReference>
<dbReference type="GO" id="GO:0004372">
    <property type="term" value="F:glycine hydroxymethyltransferase activity"/>
    <property type="evidence" value="ECO:0007669"/>
    <property type="project" value="TreeGrafter"/>
</dbReference>
<dbReference type="Pfam" id="PF00464">
    <property type="entry name" value="SHMT"/>
    <property type="match status" value="1"/>
</dbReference>
<accession>A0A7C4I2A9</accession>
<dbReference type="Gene3D" id="3.90.1150.10">
    <property type="entry name" value="Aspartate Aminotransferase, domain 1"/>
    <property type="match status" value="1"/>
</dbReference>
<keyword evidence="5" id="KW-0808">Transferase</keyword>